<reference evidence="1" key="1">
    <citation type="submission" date="2021-08" db="EMBL/GenBank/DDBJ databases">
        <title>The first chromosome-level gecko genome reveals the dynamic sex chromosomes of Neotropical dwarf geckos (Sphaerodactylidae: Sphaerodactylus).</title>
        <authorList>
            <person name="Pinto B.J."/>
            <person name="Keating S.E."/>
            <person name="Gamble T."/>
        </authorList>
    </citation>
    <scope>NUCLEOTIDE SEQUENCE</scope>
    <source>
        <strain evidence="1">TG3544</strain>
    </source>
</reference>
<dbReference type="Proteomes" id="UP000827872">
    <property type="component" value="Linkage Group LG06"/>
</dbReference>
<name>A0ACB8FSS2_9SAUR</name>
<accession>A0ACB8FSS2</accession>
<sequence length="108" mass="12156">MIVGFFLLLEICQRLSPKTEIVAQLATRKTSKLEILQQRRDIDPWHALSVLKNQSRSELALLINGTAHCANMMPSRPTDPLPLVQARKRISAQVGEWLELAQKITGGR</sequence>
<proteinExistence type="predicted"/>
<protein>
    <submittedName>
        <fullName evidence="1">Uncharacterized protein</fullName>
    </submittedName>
</protein>
<evidence type="ECO:0000313" key="2">
    <source>
        <dbReference type="Proteomes" id="UP000827872"/>
    </source>
</evidence>
<dbReference type="EMBL" id="CM037619">
    <property type="protein sequence ID" value="KAH8008404.1"/>
    <property type="molecule type" value="Genomic_DNA"/>
</dbReference>
<gene>
    <name evidence="1" type="ORF">K3G42_029471</name>
</gene>
<organism evidence="1 2">
    <name type="scientific">Sphaerodactylus townsendi</name>
    <dbReference type="NCBI Taxonomy" id="933632"/>
    <lineage>
        <taxon>Eukaryota</taxon>
        <taxon>Metazoa</taxon>
        <taxon>Chordata</taxon>
        <taxon>Craniata</taxon>
        <taxon>Vertebrata</taxon>
        <taxon>Euteleostomi</taxon>
        <taxon>Lepidosauria</taxon>
        <taxon>Squamata</taxon>
        <taxon>Bifurcata</taxon>
        <taxon>Gekkota</taxon>
        <taxon>Sphaerodactylidae</taxon>
        <taxon>Sphaerodactylus</taxon>
    </lineage>
</organism>
<keyword evidence="2" id="KW-1185">Reference proteome</keyword>
<comment type="caution">
    <text evidence="1">The sequence shown here is derived from an EMBL/GenBank/DDBJ whole genome shotgun (WGS) entry which is preliminary data.</text>
</comment>
<evidence type="ECO:0000313" key="1">
    <source>
        <dbReference type="EMBL" id="KAH8008404.1"/>
    </source>
</evidence>